<protein>
    <recommendedName>
        <fullName evidence="3">TNase-like domain-containing protein</fullName>
    </recommendedName>
</protein>
<comment type="caution">
    <text evidence="1">The sequence shown here is derived from an EMBL/GenBank/DDBJ whole genome shotgun (WGS) entry which is preliminary data.</text>
</comment>
<dbReference type="EMBL" id="JAPEVI010000003">
    <property type="protein sequence ID" value="MCX2724969.1"/>
    <property type="molecule type" value="Genomic_DNA"/>
</dbReference>
<name>A0ABT3R750_9HYPH</name>
<proteinExistence type="predicted"/>
<dbReference type="InterPro" id="IPR035437">
    <property type="entry name" value="SNase_OB-fold_sf"/>
</dbReference>
<organism evidence="1 2">
    <name type="scientific">Roseibium salinum</name>
    <dbReference type="NCBI Taxonomy" id="1604349"/>
    <lineage>
        <taxon>Bacteria</taxon>
        <taxon>Pseudomonadati</taxon>
        <taxon>Pseudomonadota</taxon>
        <taxon>Alphaproteobacteria</taxon>
        <taxon>Hyphomicrobiales</taxon>
        <taxon>Stappiaceae</taxon>
        <taxon>Roseibium</taxon>
    </lineage>
</organism>
<evidence type="ECO:0008006" key="3">
    <source>
        <dbReference type="Google" id="ProtNLM"/>
    </source>
</evidence>
<evidence type="ECO:0000313" key="1">
    <source>
        <dbReference type="EMBL" id="MCX2724969.1"/>
    </source>
</evidence>
<keyword evidence="2" id="KW-1185">Reference proteome</keyword>
<sequence>MPAGSTSVPVVRDEEGGVFASSGERYFAGDLYRPRNASGARDDTAGAAAPRLEAVPAGEENRWGLRPAWIVVDGGKGKQLLQAVRLLRGEALFAPDRAEGACAEILRQAEAEARSKSAGLWGDKNAAPIYSTARPEPLKKMTGYYVIAAGRIVSLGKTERTRYLNFGNYWKTDFTVTLNASDEALFDAALAPSGWQVDALAGASVELRGIVQQWDGPHIALHHPEQLVVLEDKRAARGGR</sequence>
<gene>
    <name evidence="1" type="ORF">ON753_21780</name>
</gene>
<reference evidence="1 2" key="1">
    <citation type="journal article" date="2016" name="Int. J. Syst. Evol. Microbiol.">
        <title>Labrenzia salina sp. nov., isolated from the rhizosphere of the halophyte Arthrocnemum macrostachyum.</title>
        <authorList>
            <person name="Camacho M."/>
            <person name="Redondo-Gomez S."/>
            <person name="Rodriguez-Llorente I."/>
            <person name="Rohde M."/>
            <person name="Sproer C."/>
            <person name="Schumann P."/>
            <person name="Klenk H.P."/>
            <person name="Montero-Calasanz M.D.C."/>
        </authorList>
    </citation>
    <scope>NUCLEOTIDE SEQUENCE [LARGE SCALE GENOMIC DNA]</scope>
    <source>
        <strain evidence="1 2">DSM 29163</strain>
    </source>
</reference>
<accession>A0ABT3R750</accession>
<evidence type="ECO:0000313" key="2">
    <source>
        <dbReference type="Proteomes" id="UP001300261"/>
    </source>
</evidence>
<dbReference type="SUPFAM" id="SSF50199">
    <property type="entry name" value="Staphylococcal nuclease"/>
    <property type="match status" value="1"/>
</dbReference>
<dbReference type="RefSeq" id="WP_265965407.1">
    <property type="nucleotide sequence ID" value="NZ_JAPEVI010000003.1"/>
</dbReference>
<dbReference type="Proteomes" id="UP001300261">
    <property type="component" value="Unassembled WGS sequence"/>
</dbReference>